<organism evidence="2 3">
    <name type="scientific">Mucinivorans hirudinis</name>
    <dbReference type="NCBI Taxonomy" id="1433126"/>
    <lineage>
        <taxon>Bacteria</taxon>
        <taxon>Pseudomonadati</taxon>
        <taxon>Bacteroidota</taxon>
        <taxon>Bacteroidia</taxon>
        <taxon>Bacteroidales</taxon>
        <taxon>Rikenellaceae</taxon>
        <taxon>Mucinivorans</taxon>
    </lineage>
</organism>
<dbReference type="AlphaFoldDB" id="A0A060REV4"/>
<dbReference type="STRING" id="1433126.BN938_2984"/>
<keyword evidence="1" id="KW-0812">Transmembrane</keyword>
<sequence length="64" mass="7159">MCTPPLSVIALVAFYCCGVSPFLIIFASESGVQLLFVFFKDGNEGYSEDFRDGLFHKYTPLFIP</sequence>
<proteinExistence type="predicted"/>
<reference evidence="2 3" key="1">
    <citation type="journal article" date="2015" name="Genome Announc.">
        <title>Complete Genome Sequence of the Novel Leech Symbiont Mucinivorans hirudinis M3T.</title>
        <authorList>
            <person name="Nelson M.C."/>
            <person name="Bomar L."/>
            <person name="Graf J."/>
        </authorList>
    </citation>
    <scope>NUCLEOTIDE SEQUENCE [LARGE SCALE GENOMIC DNA]</scope>
    <source>
        <strain evidence="3">M3</strain>
    </source>
</reference>
<dbReference type="EMBL" id="HG934468">
    <property type="protein sequence ID" value="CDN33049.1"/>
    <property type="molecule type" value="Genomic_DNA"/>
</dbReference>
<dbReference type="KEGG" id="rbc:BN938_2984"/>
<evidence type="ECO:0000313" key="3">
    <source>
        <dbReference type="Proteomes" id="UP000027616"/>
    </source>
</evidence>
<evidence type="ECO:0000256" key="1">
    <source>
        <dbReference type="SAM" id="Phobius"/>
    </source>
</evidence>
<feature type="transmembrane region" description="Helical" evidence="1">
    <location>
        <begin position="6"/>
        <end position="26"/>
    </location>
</feature>
<keyword evidence="1" id="KW-0472">Membrane</keyword>
<dbReference type="Proteomes" id="UP000027616">
    <property type="component" value="Chromosome I"/>
</dbReference>
<keyword evidence="3" id="KW-1185">Reference proteome</keyword>
<gene>
    <name evidence="2" type="ORF">BN938_2984</name>
</gene>
<keyword evidence="1" id="KW-1133">Transmembrane helix</keyword>
<protein>
    <submittedName>
        <fullName evidence="2">Uncharacterized protein</fullName>
    </submittedName>
</protein>
<accession>A0A060REV4</accession>
<dbReference type="HOGENOM" id="CLU_2862936_0_0_10"/>
<name>A0A060REV4_9BACT</name>
<evidence type="ECO:0000313" key="2">
    <source>
        <dbReference type="EMBL" id="CDN33049.1"/>
    </source>
</evidence>